<keyword evidence="4 6" id="KW-0964">Secreted</keyword>
<evidence type="ECO:0000256" key="5">
    <source>
        <dbReference type="ARBA" id="ARBA00022729"/>
    </source>
</evidence>
<feature type="chain" id="PRO_5043087929" description="S-protein homolog" evidence="6">
    <location>
        <begin position="19"/>
        <end position="139"/>
    </location>
</feature>
<dbReference type="PANTHER" id="PTHR31232:SF155">
    <property type="entry name" value="PLANT SELF-INCOMPATIBILITY PROTEIN S1 FAMILY"/>
    <property type="match status" value="1"/>
</dbReference>
<gene>
    <name evidence="7" type="ORF">LITE_LOCUS9241</name>
</gene>
<dbReference type="InterPro" id="IPR010264">
    <property type="entry name" value="Self-incomp_S1"/>
</dbReference>
<name>A0AAV0IGD7_9ROSI</name>
<dbReference type="PANTHER" id="PTHR31232">
    <property type="match status" value="1"/>
</dbReference>
<comment type="caution">
    <text evidence="7">The sequence shown here is derived from an EMBL/GenBank/DDBJ whole genome shotgun (WGS) entry which is preliminary data.</text>
</comment>
<protein>
    <recommendedName>
        <fullName evidence="6">S-protein homolog</fullName>
    </recommendedName>
</protein>
<organism evidence="7 8">
    <name type="scientific">Linum tenue</name>
    <dbReference type="NCBI Taxonomy" id="586396"/>
    <lineage>
        <taxon>Eukaryota</taxon>
        <taxon>Viridiplantae</taxon>
        <taxon>Streptophyta</taxon>
        <taxon>Embryophyta</taxon>
        <taxon>Tracheophyta</taxon>
        <taxon>Spermatophyta</taxon>
        <taxon>Magnoliopsida</taxon>
        <taxon>eudicotyledons</taxon>
        <taxon>Gunneridae</taxon>
        <taxon>Pentapetalae</taxon>
        <taxon>rosids</taxon>
        <taxon>fabids</taxon>
        <taxon>Malpighiales</taxon>
        <taxon>Linaceae</taxon>
        <taxon>Linum</taxon>
    </lineage>
</organism>
<dbReference type="AlphaFoldDB" id="A0AAV0IGD7"/>
<keyword evidence="3 6" id="KW-0713">Self-incompatibility</keyword>
<keyword evidence="8" id="KW-1185">Reference proteome</keyword>
<comment type="subcellular location">
    <subcellularLocation>
        <location evidence="1 6">Secreted</location>
    </subcellularLocation>
</comment>
<evidence type="ECO:0000256" key="4">
    <source>
        <dbReference type="ARBA" id="ARBA00022525"/>
    </source>
</evidence>
<evidence type="ECO:0000256" key="1">
    <source>
        <dbReference type="ARBA" id="ARBA00004613"/>
    </source>
</evidence>
<dbReference type="Proteomes" id="UP001154282">
    <property type="component" value="Unassembled WGS sequence"/>
</dbReference>
<proteinExistence type="inferred from homology"/>
<accession>A0AAV0IGD7</accession>
<evidence type="ECO:0000313" key="8">
    <source>
        <dbReference type="Proteomes" id="UP001154282"/>
    </source>
</evidence>
<evidence type="ECO:0000256" key="2">
    <source>
        <dbReference type="ARBA" id="ARBA00005581"/>
    </source>
</evidence>
<evidence type="ECO:0000313" key="7">
    <source>
        <dbReference type="EMBL" id="CAI0396677.1"/>
    </source>
</evidence>
<comment type="similarity">
    <text evidence="2 6">Belongs to the plant self-incompatibility (S1) protein family.</text>
</comment>
<keyword evidence="5 6" id="KW-0732">Signal</keyword>
<dbReference type="Pfam" id="PF05938">
    <property type="entry name" value="Self-incomp_S1"/>
    <property type="match status" value="1"/>
</dbReference>
<dbReference type="EMBL" id="CAMGYJ010000003">
    <property type="protein sequence ID" value="CAI0396677.1"/>
    <property type="molecule type" value="Genomic_DNA"/>
</dbReference>
<sequence>MRRWQLLIIPSKLRVVAALVIILAPDPSIQSYTEYVHNELSGNKKLIVHCRSKDDDIGAQIVDVGSDLHWDFFGGDRTLFWCKLAVEDRRLSFDAYTNSDAYGSICCRDIHWSVRDDGLHLLDSDGQELKSHRQGWNHP</sequence>
<dbReference type="GO" id="GO:0060320">
    <property type="term" value="P:rejection of self pollen"/>
    <property type="evidence" value="ECO:0007669"/>
    <property type="project" value="UniProtKB-KW"/>
</dbReference>
<evidence type="ECO:0000256" key="3">
    <source>
        <dbReference type="ARBA" id="ARBA00022471"/>
    </source>
</evidence>
<reference evidence="7" key="1">
    <citation type="submission" date="2022-08" db="EMBL/GenBank/DDBJ databases">
        <authorList>
            <person name="Gutierrez-Valencia J."/>
        </authorList>
    </citation>
    <scope>NUCLEOTIDE SEQUENCE</scope>
</reference>
<feature type="signal peptide" evidence="6">
    <location>
        <begin position="1"/>
        <end position="18"/>
    </location>
</feature>
<dbReference type="GO" id="GO:0005576">
    <property type="term" value="C:extracellular region"/>
    <property type="evidence" value="ECO:0007669"/>
    <property type="project" value="UniProtKB-SubCell"/>
</dbReference>
<evidence type="ECO:0000256" key="6">
    <source>
        <dbReference type="RuleBase" id="RU367044"/>
    </source>
</evidence>